<sequence length="964" mass="103640">MKPTRIACAAALLCLSGALSAQTGADAPAKQQLQKVTITGSSIKRLADEKSMPIEVITATQIRQLGLTSVDQIVDNLTANAGSINQVTNNAVFGGDGEKTFGGANFANLRGLGPTGTLVLLNGRRVSTHGMSGGAVDLNTIPMDAIERVETLKDGASAIYGTDAIAGVINFITKTSYQGASLSGSFFMPEALGGGQTARLSGSVGWGNLATDRFNVMATLTVDNNHILRGTERPWATGYQPDRLLTPDTSSAIHANIINQANTALTSAGTTVGTGDATRYTNLNLLAIQGQCEAIPNQIPLAPNIQIWDLFGYTQANSRYRCARDYGRNYMLKSPQESVNGLMRGTFKINDAHQASVEVMASTVKNRGEYSPIQISAGNTTATVNGVTATSNTLLQTTSPYYLNMRALVNAAQFDPTKPIAYRVNFLNDLGLRIRENETDNLRVQTALDGTIWGLDYSVGAGYGESKSSATLINGFPNTKKLVDLLASGKYNPFIMPGKTQTADVQQAFEDMQMRGKIYDGKTSVKTVDATISGPLGNWLAGPLEFALGASARQETYEFSGATGFMCVDSITATTLATYDNKTLTYGCPGNTSSPSLSRKIGAVFGELVARPIKDLEVTLQARYDKYQVIGGTTNPKIGLKYQPLDTLLVRASASTGFRAPTPQQVRQGVVESQLTGQFRDPVLCADQANPTDPTQCARLSLPYRAGGNPALEPETSRQASAGLVFAPNANFQAYADYWQVTLSDRIRQLSTTEMISNYDVYKDNFVRDPATNVVQYLQAGWVNSAGSKTKGVDFGANYQFDALQGRMTASLTGTRMLSNKEQTRDNAPFIEYVGKWSNTTLYVPLKLNLSLGYRTDLWNVTLSGNYRDGYEDQNRGPTAAGGANYTTAQPYTRRVSSYSTFNLVGSYTGIKGLTLTGSLINIGDIQPPFTWHNVDSAAGTGWDPRVADPRGRTVGISARWTME</sequence>
<dbReference type="InterPro" id="IPR037066">
    <property type="entry name" value="Plug_dom_sf"/>
</dbReference>
<evidence type="ECO:0000256" key="10">
    <source>
        <dbReference type="PROSITE-ProRule" id="PRU01360"/>
    </source>
</evidence>
<reference evidence="15 16" key="1">
    <citation type="submission" date="2024-08" db="EMBL/GenBank/DDBJ databases">
        <authorList>
            <person name="Lu H."/>
        </authorList>
    </citation>
    <scope>NUCLEOTIDE SEQUENCE [LARGE SCALE GENOMIC DNA]</scope>
    <source>
        <strain evidence="15 16">DXS20W</strain>
    </source>
</reference>
<feature type="chain" id="PRO_5047503421" evidence="12">
    <location>
        <begin position="22"/>
        <end position="964"/>
    </location>
</feature>
<dbReference type="Pfam" id="PF07715">
    <property type="entry name" value="Plug"/>
    <property type="match status" value="1"/>
</dbReference>
<dbReference type="InterPro" id="IPR039426">
    <property type="entry name" value="TonB-dep_rcpt-like"/>
</dbReference>
<protein>
    <submittedName>
        <fullName evidence="15">TonB-dependent receptor domain-containing protein</fullName>
    </submittedName>
</protein>
<evidence type="ECO:0000313" key="16">
    <source>
        <dbReference type="Proteomes" id="UP001606302"/>
    </source>
</evidence>
<evidence type="ECO:0000313" key="15">
    <source>
        <dbReference type="EMBL" id="MFG6464269.1"/>
    </source>
</evidence>
<keyword evidence="4 10" id="KW-1134">Transmembrane beta strand</keyword>
<dbReference type="PROSITE" id="PS52016">
    <property type="entry name" value="TONB_DEPENDENT_REC_3"/>
    <property type="match status" value="1"/>
</dbReference>
<keyword evidence="16" id="KW-1185">Reference proteome</keyword>
<dbReference type="InterPro" id="IPR036942">
    <property type="entry name" value="Beta-barrel_TonB_sf"/>
</dbReference>
<feature type="domain" description="TonB-dependent receptor-like beta-barrel" evidence="13">
    <location>
        <begin position="390"/>
        <end position="923"/>
    </location>
</feature>
<evidence type="ECO:0000256" key="12">
    <source>
        <dbReference type="SAM" id="SignalP"/>
    </source>
</evidence>
<feature type="signal peptide" evidence="12">
    <location>
        <begin position="1"/>
        <end position="21"/>
    </location>
</feature>
<feature type="domain" description="TonB-dependent receptor plug" evidence="14">
    <location>
        <begin position="51"/>
        <end position="168"/>
    </location>
</feature>
<dbReference type="Gene3D" id="2.40.170.20">
    <property type="entry name" value="TonB-dependent receptor, beta-barrel domain"/>
    <property type="match status" value="1"/>
</dbReference>
<proteinExistence type="inferred from homology"/>
<gene>
    <name evidence="15" type="ORF">ACG04Q_22055</name>
</gene>
<evidence type="ECO:0000259" key="13">
    <source>
        <dbReference type="Pfam" id="PF00593"/>
    </source>
</evidence>
<comment type="similarity">
    <text evidence="2 10 11">Belongs to the TonB-dependent receptor family.</text>
</comment>
<dbReference type="EMBL" id="JBIGHX010000009">
    <property type="protein sequence ID" value="MFG6464269.1"/>
    <property type="molecule type" value="Genomic_DNA"/>
</dbReference>
<evidence type="ECO:0000256" key="4">
    <source>
        <dbReference type="ARBA" id="ARBA00022452"/>
    </source>
</evidence>
<comment type="subcellular location">
    <subcellularLocation>
        <location evidence="1 10">Cell outer membrane</location>
        <topology evidence="1 10">Multi-pass membrane protein</topology>
    </subcellularLocation>
</comment>
<keyword evidence="12" id="KW-0732">Signal</keyword>
<evidence type="ECO:0000256" key="3">
    <source>
        <dbReference type="ARBA" id="ARBA00022448"/>
    </source>
</evidence>
<evidence type="ECO:0000256" key="5">
    <source>
        <dbReference type="ARBA" id="ARBA00022692"/>
    </source>
</evidence>
<accession>A0ABW7GQL6</accession>
<evidence type="ECO:0000256" key="1">
    <source>
        <dbReference type="ARBA" id="ARBA00004571"/>
    </source>
</evidence>
<dbReference type="PANTHER" id="PTHR47234:SF2">
    <property type="entry name" value="TONB-DEPENDENT RECEPTOR"/>
    <property type="match status" value="1"/>
</dbReference>
<keyword evidence="9 10" id="KW-0998">Cell outer membrane</keyword>
<dbReference type="RefSeq" id="WP_394513633.1">
    <property type="nucleotide sequence ID" value="NZ_JBIGHX010000009.1"/>
</dbReference>
<keyword evidence="3 10" id="KW-0813">Transport</keyword>
<comment type="caution">
    <text evidence="15">The sequence shown here is derived from an EMBL/GenBank/DDBJ whole genome shotgun (WGS) entry which is preliminary data.</text>
</comment>
<dbReference type="Gene3D" id="2.170.130.10">
    <property type="entry name" value="TonB-dependent receptor, plug domain"/>
    <property type="match status" value="1"/>
</dbReference>
<evidence type="ECO:0000256" key="2">
    <source>
        <dbReference type="ARBA" id="ARBA00009810"/>
    </source>
</evidence>
<dbReference type="SUPFAM" id="SSF56935">
    <property type="entry name" value="Porins"/>
    <property type="match status" value="1"/>
</dbReference>
<dbReference type="InterPro" id="IPR000531">
    <property type="entry name" value="Beta-barrel_TonB"/>
</dbReference>
<dbReference type="Pfam" id="PF00593">
    <property type="entry name" value="TonB_dep_Rec_b-barrel"/>
    <property type="match status" value="1"/>
</dbReference>
<evidence type="ECO:0000259" key="14">
    <source>
        <dbReference type="Pfam" id="PF07715"/>
    </source>
</evidence>
<keyword evidence="8 15" id="KW-0675">Receptor</keyword>
<dbReference type="InterPro" id="IPR012910">
    <property type="entry name" value="Plug_dom"/>
</dbReference>
<evidence type="ECO:0000256" key="9">
    <source>
        <dbReference type="ARBA" id="ARBA00023237"/>
    </source>
</evidence>
<evidence type="ECO:0000256" key="7">
    <source>
        <dbReference type="ARBA" id="ARBA00023136"/>
    </source>
</evidence>
<dbReference type="Proteomes" id="UP001606302">
    <property type="component" value="Unassembled WGS sequence"/>
</dbReference>
<evidence type="ECO:0000256" key="6">
    <source>
        <dbReference type="ARBA" id="ARBA00023077"/>
    </source>
</evidence>
<keyword evidence="6 11" id="KW-0798">TonB box</keyword>
<evidence type="ECO:0000256" key="11">
    <source>
        <dbReference type="RuleBase" id="RU003357"/>
    </source>
</evidence>
<organism evidence="15 16">
    <name type="scientific">Pelomonas lactea</name>
    <dbReference type="NCBI Taxonomy" id="3299030"/>
    <lineage>
        <taxon>Bacteria</taxon>
        <taxon>Pseudomonadati</taxon>
        <taxon>Pseudomonadota</taxon>
        <taxon>Betaproteobacteria</taxon>
        <taxon>Burkholderiales</taxon>
        <taxon>Sphaerotilaceae</taxon>
        <taxon>Roseateles</taxon>
    </lineage>
</organism>
<evidence type="ECO:0000256" key="8">
    <source>
        <dbReference type="ARBA" id="ARBA00023170"/>
    </source>
</evidence>
<name>A0ABW7GQL6_9BURK</name>
<dbReference type="PANTHER" id="PTHR47234">
    <property type="match status" value="1"/>
</dbReference>
<keyword evidence="7 10" id="KW-0472">Membrane</keyword>
<keyword evidence="5 10" id="KW-0812">Transmembrane</keyword>